<evidence type="ECO:0000259" key="1">
    <source>
        <dbReference type="Pfam" id="PF01551"/>
    </source>
</evidence>
<dbReference type="InterPro" id="IPR050570">
    <property type="entry name" value="Cell_wall_metabolism_enzyme"/>
</dbReference>
<dbReference type="Gene3D" id="2.70.70.10">
    <property type="entry name" value="Glucose Permease (Domain IIA)"/>
    <property type="match status" value="1"/>
</dbReference>
<name>A0A8J3FWL6_9PSEU</name>
<sequence>MPVRSAEANSRPQFQLPFQCGQKWRAVTRDNHSPNPHSLDLFRVGGETSGQPVLASAAGQVRLSGWDSGGGWMVEIDHGSDWGTSYLHLIEKSTAEEGQRVERGQQIGIVGSSGASSAPHLHYQQWIGHQNNTVRAVFNGVEVTVAPGKDEILTSHNCFWDFSDGTGPWH</sequence>
<dbReference type="Proteomes" id="UP000637578">
    <property type="component" value="Unassembled WGS sequence"/>
</dbReference>
<protein>
    <recommendedName>
        <fullName evidence="1">M23ase beta-sheet core domain-containing protein</fullName>
    </recommendedName>
</protein>
<dbReference type="GO" id="GO:0004222">
    <property type="term" value="F:metalloendopeptidase activity"/>
    <property type="evidence" value="ECO:0007669"/>
    <property type="project" value="TreeGrafter"/>
</dbReference>
<feature type="domain" description="M23ase beta-sheet core" evidence="1">
    <location>
        <begin position="49"/>
        <end position="128"/>
    </location>
</feature>
<comment type="caution">
    <text evidence="2">The sequence shown here is derived from an EMBL/GenBank/DDBJ whole genome shotgun (WGS) entry which is preliminary data.</text>
</comment>
<accession>A0A8J3FWL6</accession>
<dbReference type="AlphaFoldDB" id="A0A8J3FWL6"/>
<dbReference type="EMBL" id="BMMK01000010">
    <property type="protein sequence ID" value="GGM54115.1"/>
    <property type="molecule type" value="Genomic_DNA"/>
</dbReference>
<dbReference type="InterPro" id="IPR011055">
    <property type="entry name" value="Dup_hybrid_motif"/>
</dbReference>
<keyword evidence="3" id="KW-1185">Reference proteome</keyword>
<dbReference type="SUPFAM" id="SSF51261">
    <property type="entry name" value="Duplicated hybrid motif"/>
    <property type="match status" value="1"/>
</dbReference>
<dbReference type="PANTHER" id="PTHR21666">
    <property type="entry name" value="PEPTIDASE-RELATED"/>
    <property type="match status" value="1"/>
</dbReference>
<proteinExistence type="predicted"/>
<evidence type="ECO:0000313" key="2">
    <source>
        <dbReference type="EMBL" id="GGM54115.1"/>
    </source>
</evidence>
<dbReference type="PANTHER" id="PTHR21666:SF270">
    <property type="entry name" value="MUREIN HYDROLASE ACTIVATOR ENVC"/>
    <property type="match status" value="1"/>
</dbReference>
<dbReference type="Pfam" id="PF01551">
    <property type="entry name" value="Peptidase_M23"/>
    <property type="match status" value="1"/>
</dbReference>
<organism evidence="2 3">
    <name type="scientific">Longimycelium tulufanense</name>
    <dbReference type="NCBI Taxonomy" id="907463"/>
    <lineage>
        <taxon>Bacteria</taxon>
        <taxon>Bacillati</taxon>
        <taxon>Actinomycetota</taxon>
        <taxon>Actinomycetes</taxon>
        <taxon>Pseudonocardiales</taxon>
        <taxon>Pseudonocardiaceae</taxon>
        <taxon>Longimycelium</taxon>
    </lineage>
</organism>
<evidence type="ECO:0000313" key="3">
    <source>
        <dbReference type="Proteomes" id="UP000637578"/>
    </source>
</evidence>
<reference evidence="2" key="2">
    <citation type="submission" date="2020-09" db="EMBL/GenBank/DDBJ databases">
        <authorList>
            <person name="Sun Q."/>
            <person name="Zhou Y."/>
        </authorList>
    </citation>
    <scope>NUCLEOTIDE SEQUENCE</scope>
    <source>
        <strain evidence="2">CGMCC 4.5737</strain>
    </source>
</reference>
<dbReference type="InterPro" id="IPR016047">
    <property type="entry name" value="M23ase_b-sheet_dom"/>
</dbReference>
<gene>
    <name evidence="2" type="ORF">GCM10012275_26530</name>
</gene>
<dbReference type="CDD" id="cd12797">
    <property type="entry name" value="M23_peptidase"/>
    <property type="match status" value="1"/>
</dbReference>
<reference evidence="2" key="1">
    <citation type="journal article" date="2014" name="Int. J. Syst. Evol. Microbiol.">
        <title>Complete genome sequence of Corynebacterium casei LMG S-19264T (=DSM 44701T), isolated from a smear-ripened cheese.</title>
        <authorList>
            <consortium name="US DOE Joint Genome Institute (JGI-PGF)"/>
            <person name="Walter F."/>
            <person name="Albersmeier A."/>
            <person name="Kalinowski J."/>
            <person name="Ruckert C."/>
        </authorList>
    </citation>
    <scope>NUCLEOTIDE SEQUENCE</scope>
    <source>
        <strain evidence="2">CGMCC 4.5737</strain>
    </source>
</reference>